<feature type="transmembrane region" description="Helical" evidence="6">
    <location>
        <begin position="64"/>
        <end position="82"/>
    </location>
</feature>
<keyword evidence="9" id="KW-1185">Reference proteome</keyword>
<dbReference type="SUPFAM" id="SSF103481">
    <property type="entry name" value="Multidrug resistance efflux transporter EmrE"/>
    <property type="match status" value="2"/>
</dbReference>
<dbReference type="Proteomes" id="UP000244792">
    <property type="component" value="Chromosome"/>
</dbReference>
<evidence type="ECO:0000256" key="6">
    <source>
        <dbReference type="SAM" id="Phobius"/>
    </source>
</evidence>
<evidence type="ECO:0000256" key="1">
    <source>
        <dbReference type="ARBA" id="ARBA00004651"/>
    </source>
</evidence>
<keyword evidence="4 6" id="KW-1133">Transmembrane helix</keyword>
<keyword evidence="2" id="KW-1003">Cell membrane</keyword>
<accession>A0A2R4W133</accession>
<dbReference type="InterPro" id="IPR037185">
    <property type="entry name" value="EmrE-like"/>
</dbReference>
<reference evidence="8 9" key="1">
    <citation type="submission" date="2017-04" db="EMBL/GenBank/DDBJ databases">
        <title>Genomic insights into metabolism of Thermodesulfobium acidiphilum.</title>
        <authorList>
            <person name="Toshchakov S.V."/>
            <person name="Frolov E.N."/>
            <person name="Kublanov I.V."/>
            <person name="Samarov N.I."/>
            <person name="Novikov A."/>
            <person name="Lebedinsky A.V."/>
            <person name="Bonch-Osmolovskaya E.A."/>
            <person name="Chernyh N.A."/>
        </authorList>
    </citation>
    <scope>NUCLEOTIDE SEQUENCE [LARGE SCALE GENOMIC DNA]</scope>
    <source>
        <strain evidence="8 9">3127-1</strain>
    </source>
</reference>
<dbReference type="InterPro" id="IPR000620">
    <property type="entry name" value="EamA_dom"/>
</dbReference>
<dbReference type="EMBL" id="CP020921">
    <property type="protein sequence ID" value="AWB10485.1"/>
    <property type="molecule type" value="Genomic_DNA"/>
</dbReference>
<name>A0A2R4W133_THEAF</name>
<gene>
    <name evidence="8" type="ORF">TDSAC_1140</name>
</gene>
<feature type="transmembrane region" description="Helical" evidence="6">
    <location>
        <begin position="37"/>
        <end position="55"/>
    </location>
</feature>
<dbReference type="KEGG" id="taci:TDSAC_1140"/>
<comment type="subcellular location">
    <subcellularLocation>
        <location evidence="1">Cell membrane</location>
        <topology evidence="1">Multi-pass membrane protein</topology>
    </subcellularLocation>
</comment>
<dbReference type="OrthoDB" id="9804865at2"/>
<evidence type="ECO:0000256" key="3">
    <source>
        <dbReference type="ARBA" id="ARBA00022692"/>
    </source>
</evidence>
<organism evidence="8 9">
    <name type="scientific">Thermodesulfobium acidiphilum</name>
    <dbReference type="NCBI Taxonomy" id="1794699"/>
    <lineage>
        <taxon>Bacteria</taxon>
        <taxon>Pseudomonadati</taxon>
        <taxon>Thermodesulfobiota</taxon>
        <taxon>Thermodesulfobiia</taxon>
        <taxon>Thermodesulfobiales</taxon>
        <taxon>Thermodesulfobiaceae</taxon>
        <taxon>Thermodesulfobium</taxon>
    </lineage>
</organism>
<feature type="transmembrane region" description="Helical" evidence="6">
    <location>
        <begin position="7"/>
        <end position="31"/>
    </location>
</feature>
<feature type="transmembrane region" description="Helical" evidence="6">
    <location>
        <begin position="145"/>
        <end position="168"/>
    </location>
</feature>
<evidence type="ECO:0000256" key="4">
    <source>
        <dbReference type="ARBA" id="ARBA00022989"/>
    </source>
</evidence>
<keyword evidence="5 6" id="KW-0472">Membrane</keyword>
<feature type="domain" description="EamA" evidence="7">
    <location>
        <begin position="147"/>
        <end position="284"/>
    </location>
</feature>
<dbReference type="InterPro" id="IPR050638">
    <property type="entry name" value="AA-Vitamin_Transporters"/>
</dbReference>
<dbReference type="Pfam" id="PF00892">
    <property type="entry name" value="EamA"/>
    <property type="match status" value="2"/>
</dbReference>
<keyword evidence="3 6" id="KW-0812">Transmembrane</keyword>
<dbReference type="GO" id="GO:0005886">
    <property type="term" value="C:plasma membrane"/>
    <property type="evidence" value="ECO:0007669"/>
    <property type="project" value="UniProtKB-SubCell"/>
</dbReference>
<protein>
    <submittedName>
        <fullName evidence="8">Putative membrane protein</fullName>
    </submittedName>
</protein>
<evidence type="ECO:0000313" key="8">
    <source>
        <dbReference type="EMBL" id="AWB10485.1"/>
    </source>
</evidence>
<feature type="transmembrane region" description="Helical" evidence="6">
    <location>
        <begin position="211"/>
        <end position="234"/>
    </location>
</feature>
<dbReference type="AlphaFoldDB" id="A0A2R4W133"/>
<feature type="transmembrane region" description="Helical" evidence="6">
    <location>
        <begin position="241"/>
        <end position="259"/>
    </location>
</feature>
<dbReference type="RefSeq" id="WP_108309280.1">
    <property type="nucleotide sequence ID" value="NZ_CP020921.1"/>
</dbReference>
<evidence type="ECO:0000313" key="9">
    <source>
        <dbReference type="Proteomes" id="UP000244792"/>
    </source>
</evidence>
<dbReference type="PANTHER" id="PTHR32322">
    <property type="entry name" value="INNER MEMBRANE TRANSPORTER"/>
    <property type="match status" value="1"/>
</dbReference>
<proteinExistence type="predicted"/>
<feature type="domain" description="EamA" evidence="7">
    <location>
        <begin position="6"/>
        <end position="136"/>
    </location>
</feature>
<feature type="transmembrane region" description="Helical" evidence="6">
    <location>
        <begin position="271"/>
        <end position="289"/>
    </location>
</feature>
<dbReference type="PANTHER" id="PTHR32322:SF18">
    <property type="entry name" value="S-ADENOSYLMETHIONINE_S-ADENOSYLHOMOCYSTEINE TRANSPORTER"/>
    <property type="match status" value="1"/>
</dbReference>
<feature type="transmembrane region" description="Helical" evidence="6">
    <location>
        <begin position="180"/>
        <end position="199"/>
    </location>
</feature>
<evidence type="ECO:0000256" key="5">
    <source>
        <dbReference type="ARBA" id="ARBA00023136"/>
    </source>
</evidence>
<sequence>MNNLFSNFLFFILIIIWSYTAIVTKVALLYIDPFELSLLRTLIGAMFLFVIVLSLKKLTIPKNIWLVIILGFLQNSLLMIFYNLALVQGGAGKVVLLIYSMPFWTILFSVLFLKEKFSILQEISFVLALLGLFFILKPWASHSDFFSYIAALLGGLSWAAANIVAVFIWRSKEKIDGINLSFWQMLFGFLGVFLFSFFVKISKPIEVNLTLVLALFFIGVLATGFAWFLWLYLLKNISPSVLGLTSLLVPIFSIIEAWYHLGEAPGENEIIGIFLILTALALIYLNNLIKLKRTKI</sequence>
<evidence type="ECO:0000256" key="2">
    <source>
        <dbReference type="ARBA" id="ARBA00022475"/>
    </source>
</evidence>
<evidence type="ECO:0000259" key="7">
    <source>
        <dbReference type="Pfam" id="PF00892"/>
    </source>
</evidence>
<feature type="transmembrane region" description="Helical" evidence="6">
    <location>
        <begin position="94"/>
        <end position="113"/>
    </location>
</feature>
<feature type="transmembrane region" description="Helical" evidence="6">
    <location>
        <begin position="120"/>
        <end position="139"/>
    </location>
</feature>